<evidence type="ECO:0000259" key="5">
    <source>
        <dbReference type="PROSITE" id="PS51782"/>
    </source>
</evidence>
<dbReference type="CDD" id="cd00118">
    <property type="entry name" value="LysM"/>
    <property type="match status" value="4"/>
</dbReference>
<evidence type="ECO:0000256" key="1">
    <source>
        <dbReference type="ARBA" id="ARBA00022669"/>
    </source>
</evidence>
<dbReference type="Pfam" id="PF01476">
    <property type="entry name" value="LysM"/>
    <property type="match status" value="4"/>
</dbReference>
<evidence type="ECO:0000256" key="4">
    <source>
        <dbReference type="SAM" id="SignalP"/>
    </source>
</evidence>
<sequence>MMEISQIELLLPLAVLLASCSWVEAQAFLAENDGTVLSLGYPDSLSTACQATFNQSTQCNSTVGSTAFDGLFPSNDQLALICTDECFDSLQSFRLKQSQSCSAESYPLDGQLVPATYNVDQLLFTYNYTCLQDGSTKQFCAPLIDQWSQDGPTSEQSCSECMLRTFQVELDSPFAYDDEFSTYYSSLTSSCGAFDYPITSPPPYYPSGTATTASTSAGPSTSCASEYTTKDGDSCLSVSKAQGVSTAMLRYQNGISADCSNFPKVGTSLCMPAPCELYTLQANETCYGISQAHNFTFTVTQMVSWNPDINRDCSNLNAIVGSELCISAPGDTGEPDSTSIVSTTEVSTPAPSNVVDGTNARCAKYYEVVPGDTCSSVTVMMSISLSDFFFLNPEVNNPNCTNLLKGYSYCVEAVGNIATYSGYGGNRNPCVMTVPIPSSCLATGAVTTDTVWTFPTYSTNTTLPTALTLAPGTLSNCSTYTQYYAPLRNTSTVNTCYVVASLYDENVDDFVSWNPSLSYDPDHAGECQLKQGYQYCAQLVAPTTTPTVTSVTSTTSIQQTTSTGLNGEPTPLPIQTGMNINCERFDLVQANDSCYDIAAGNNIALQDFYLWNPAIKNDCSGLYPHYYVCVRLLSSGTTTTKPTSAGGDQTSTLTPMPTQSGMVGDCTKFYLAQSNDNCYDIASVEGIPTADLYSWNPALNGDCSGLWPDYYYCVGRAASSTTSTTATKATTTTTAANSTPTPTQSGMVAGCKSFYLVKSGDGCYDIAISHGITTDEFYSYNPTVGNDCGGLWPDYYVCVGKIMQ</sequence>
<name>A0A9W9XBC5_9EURO</name>
<evidence type="ECO:0000313" key="6">
    <source>
        <dbReference type="EMBL" id="KAJ5487609.1"/>
    </source>
</evidence>
<feature type="domain" description="LysM" evidence="5">
    <location>
        <begin position="364"/>
        <end position="411"/>
    </location>
</feature>
<keyword evidence="3" id="KW-0843">Virulence</keyword>
<feature type="domain" description="LysM" evidence="5">
    <location>
        <begin position="668"/>
        <end position="714"/>
    </location>
</feature>
<evidence type="ECO:0000256" key="3">
    <source>
        <dbReference type="ARBA" id="ARBA00023026"/>
    </source>
</evidence>
<comment type="caution">
    <text evidence="6">The sequence shown here is derived from an EMBL/GenBank/DDBJ whole genome shotgun (WGS) entry which is preliminary data.</text>
</comment>
<dbReference type="GO" id="GO:0008061">
    <property type="term" value="F:chitin binding"/>
    <property type="evidence" value="ECO:0007669"/>
    <property type="project" value="UniProtKB-KW"/>
</dbReference>
<evidence type="ECO:0000256" key="2">
    <source>
        <dbReference type="ARBA" id="ARBA00022729"/>
    </source>
</evidence>
<keyword evidence="1" id="KW-0147">Chitin-binding</keyword>
<dbReference type="Gene3D" id="3.10.350.10">
    <property type="entry name" value="LysM domain"/>
    <property type="match status" value="6"/>
</dbReference>
<keyword evidence="7" id="KW-1185">Reference proteome</keyword>
<dbReference type="PANTHER" id="PTHR34997:SF2">
    <property type="entry name" value="LYSM DOMAIN-CONTAINING PROTEIN-RELATED"/>
    <property type="match status" value="1"/>
</dbReference>
<protein>
    <recommendedName>
        <fullName evidence="5">LysM domain-containing protein</fullName>
    </recommendedName>
</protein>
<evidence type="ECO:0000313" key="7">
    <source>
        <dbReference type="Proteomes" id="UP001147760"/>
    </source>
</evidence>
<dbReference type="PANTHER" id="PTHR34997">
    <property type="entry name" value="AM15"/>
    <property type="match status" value="1"/>
</dbReference>
<dbReference type="InterPro" id="IPR018392">
    <property type="entry name" value="LysM"/>
</dbReference>
<dbReference type="SMART" id="SM00257">
    <property type="entry name" value="LysM"/>
    <property type="match status" value="6"/>
</dbReference>
<dbReference type="Proteomes" id="UP001147760">
    <property type="component" value="Unassembled WGS sequence"/>
</dbReference>
<dbReference type="EMBL" id="JAPWDO010000001">
    <property type="protein sequence ID" value="KAJ5487609.1"/>
    <property type="molecule type" value="Genomic_DNA"/>
</dbReference>
<dbReference type="InterPro" id="IPR036779">
    <property type="entry name" value="LysM_dom_sf"/>
</dbReference>
<dbReference type="OrthoDB" id="5985073at2759"/>
<dbReference type="PROSITE" id="PS51782">
    <property type="entry name" value="LYSM"/>
    <property type="match status" value="6"/>
</dbReference>
<dbReference type="InterPro" id="IPR052210">
    <property type="entry name" value="LysM1-like"/>
</dbReference>
<feature type="domain" description="LysM" evidence="5">
    <location>
        <begin position="584"/>
        <end position="630"/>
    </location>
</feature>
<dbReference type="SUPFAM" id="SSF54106">
    <property type="entry name" value="LysM domain"/>
    <property type="match status" value="4"/>
</dbReference>
<reference evidence="6" key="2">
    <citation type="journal article" date="2023" name="IMA Fungus">
        <title>Comparative genomic study of the Penicillium genus elucidates a diverse pangenome and 15 lateral gene transfer events.</title>
        <authorList>
            <person name="Petersen C."/>
            <person name="Sorensen T."/>
            <person name="Nielsen M.R."/>
            <person name="Sondergaard T.E."/>
            <person name="Sorensen J.L."/>
            <person name="Fitzpatrick D.A."/>
            <person name="Frisvad J.C."/>
            <person name="Nielsen K.L."/>
        </authorList>
    </citation>
    <scope>NUCLEOTIDE SEQUENCE</scope>
    <source>
        <strain evidence="6">IBT 17660</strain>
    </source>
</reference>
<feature type="signal peptide" evidence="4">
    <location>
        <begin position="1"/>
        <end position="25"/>
    </location>
</feature>
<reference evidence="6" key="1">
    <citation type="submission" date="2022-12" db="EMBL/GenBank/DDBJ databases">
        <authorList>
            <person name="Petersen C."/>
        </authorList>
    </citation>
    <scope>NUCLEOTIDE SEQUENCE</scope>
    <source>
        <strain evidence="6">IBT 17660</strain>
    </source>
</reference>
<proteinExistence type="predicted"/>
<feature type="domain" description="LysM" evidence="5">
    <location>
        <begin position="225"/>
        <end position="271"/>
    </location>
</feature>
<keyword evidence="2 4" id="KW-0732">Signal</keyword>
<organism evidence="6 7">
    <name type="scientific">Penicillium desertorum</name>
    <dbReference type="NCBI Taxonomy" id="1303715"/>
    <lineage>
        <taxon>Eukaryota</taxon>
        <taxon>Fungi</taxon>
        <taxon>Dikarya</taxon>
        <taxon>Ascomycota</taxon>
        <taxon>Pezizomycotina</taxon>
        <taxon>Eurotiomycetes</taxon>
        <taxon>Eurotiomycetidae</taxon>
        <taxon>Eurotiales</taxon>
        <taxon>Aspergillaceae</taxon>
        <taxon>Penicillium</taxon>
    </lineage>
</organism>
<feature type="domain" description="LysM" evidence="5">
    <location>
        <begin position="753"/>
        <end position="799"/>
    </location>
</feature>
<gene>
    <name evidence="6" type="ORF">N7530_001909</name>
</gene>
<accession>A0A9W9XBC5</accession>
<feature type="chain" id="PRO_5040987185" description="LysM domain-containing protein" evidence="4">
    <location>
        <begin position="26"/>
        <end position="804"/>
    </location>
</feature>
<dbReference type="AlphaFoldDB" id="A0A9W9XBC5"/>
<feature type="domain" description="LysM" evidence="5">
    <location>
        <begin position="276"/>
        <end position="326"/>
    </location>
</feature>